<sequence>MSGLLTDECPKSVVVPQNILAVQELTMQDSHVTYREIKTSLGISITSIHKILHENLAVKNFVLEFRTKTASCRLVQKKYNHNASKPVYNIYTSDESCIYAYDLETKQSMVWVFQDQPNLTNCHMPAETTRFLEGQKIKLTGHPPYNPDPAPNDFYLFPSVKNKLRGQRFLSRKRPLMRSRLTF</sequence>
<keyword evidence="2" id="KW-1185">Reference proteome</keyword>
<dbReference type="OrthoDB" id="10017160at2759"/>
<dbReference type="PANTHER" id="PTHR46060:SF1">
    <property type="entry name" value="MARINER MOS1 TRANSPOSASE-LIKE PROTEIN"/>
    <property type="match status" value="1"/>
</dbReference>
<accession>A0A4C2A010</accession>
<dbReference type="InterPro" id="IPR036397">
    <property type="entry name" value="RNaseH_sf"/>
</dbReference>
<evidence type="ECO:0000313" key="1">
    <source>
        <dbReference type="EMBL" id="GBP93102.1"/>
    </source>
</evidence>
<dbReference type="Proteomes" id="UP000299102">
    <property type="component" value="Unassembled WGS sequence"/>
</dbReference>
<dbReference type="PANTHER" id="PTHR46060">
    <property type="entry name" value="MARINER MOS1 TRANSPOSASE-LIKE PROTEIN"/>
    <property type="match status" value="1"/>
</dbReference>
<dbReference type="AlphaFoldDB" id="A0A4C2A010"/>
<dbReference type="Gene3D" id="3.30.420.10">
    <property type="entry name" value="Ribonuclease H-like superfamily/Ribonuclease H"/>
    <property type="match status" value="1"/>
</dbReference>
<dbReference type="EMBL" id="BGZK01002337">
    <property type="protein sequence ID" value="GBP93102.1"/>
    <property type="molecule type" value="Genomic_DNA"/>
</dbReference>
<proteinExistence type="predicted"/>
<organism evidence="1 2">
    <name type="scientific">Eumeta variegata</name>
    <name type="common">Bagworm moth</name>
    <name type="synonym">Eumeta japonica</name>
    <dbReference type="NCBI Taxonomy" id="151549"/>
    <lineage>
        <taxon>Eukaryota</taxon>
        <taxon>Metazoa</taxon>
        <taxon>Ecdysozoa</taxon>
        <taxon>Arthropoda</taxon>
        <taxon>Hexapoda</taxon>
        <taxon>Insecta</taxon>
        <taxon>Pterygota</taxon>
        <taxon>Neoptera</taxon>
        <taxon>Endopterygota</taxon>
        <taxon>Lepidoptera</taxon>
        <taxon>Glossata</taxon>
        <taxon>Ditrysia</taxon>
        <taxon>Tineoidea</taxon>
        <taxon>Psychidae</taxon>
        <taxon>Oiketicinae</taxon>
        <taxon>Eumeta</taxon>
    </lineage>
</organism>
<protein>
    <recommendedName>
        <fullName evidence="3">Mariner Mos1 transposase</fullName>
    </recommendedName>
</protein>
<reference evidence="1 2" key="1">
    <citation type="journal article" date="2019" name="Commun. Biol.">
        <title>The bagworm genome reveals a unique fibroin gene that provides high tensile strength.</title>
        <authorList>
            <person name="Kono N."/>
            <person name="Nakamura H."/>
            <person name="Ohtoshi R."/>
            <person name="Tomita M."/>
            <person name="Numata K."/>
            <person name="Arakawa K."/>
        </authorList>
    </citation>
    <scope>NUCLEOTIDE SEQUENCE [LARGE SCALE GENOMIC DNA]</scope>
</reference>
<comment type="caution">
    <text evidence="1">The sequence shown here is derived from an EMBL/GenBank/DDBJ whole genome shotgun (WGS) entry which is preliminary data.</text>
</comment>
<evidence type="ECO:0000313" key="2">
    <source>
        <dbReference type="Proteomes" id="UP000299102"/>
    </source>
</evidence>
<name>A0A4C2A010_EUMVA</name>
<dbReference type="InterPro" id="IPR052709">
    <property type="entry name" value="Transposase-MT_Hybrid"/>
</dbReference>
<gene>
    <name evidence="1" type="ORF">EVAR_97007_1</name>
</gene>
<dbReference type="GO" id="GO:0003676">
    <property type="term" value="F:nucleic acid binding"/>
    <property type="evidence" value="ECO:0007669"/>
    <property type="project" value="InterPro"/>
</dbReference>
<evidence type="ECO:0008006" key="3">
    <source>
        <dbReference type="Google" id="ProtNLM"/>
    </source>
</evidence>